<dbReference type="InterPro" id="IPR004995">
    <property type="entry name" value="Spore_Ger"/>
</dbReference>
<gene>
    <name evidence="6" type="ORF">ACFFMS_08025</name>
</gene>
<proteinExistence type="inferred from homology"/>
<dbReference type="InterPro" id="IPR050768">
    <property type="entry name" value="UPF0353/GerABKA_families"/>
</dbReference>
<dbReference type="Proteomes" id="UP001589609">
    <property type="component" value="Unassembled WGS sequence"/>
</dbReference>
<evidence type="ECO:0000313" key="7">
    <source>
        <dbReference type="Proteomes" id="UP001589609"/>
    </source>
</evidence>
<keyword evidence="5" id="KW-0812">Transmembrane</keyword>
<comment type="similarity">
    <text evidence="2 4">Belongs to the GerABKA family.</text>
</comment>
<dbReference type="RefSeq" id="WP_379948749.1">
    <property type="nucleotide sequence ID" value="NZ_JBHMAF010000032.1"/>
</dbReference>
<comment type="caution">
    <text evidence="6">The sequence shown here is derived from an EMBL/GenBank/DDBJ whole genome shotgun (WGS) entry which is preliminary data.</text>
</comment>
<keyword evidence="5" id="KW-1133">Transmembrane helix</keyword>
<keyword evidence="7" id="KW-1185">Reference proteome</keyword>
<evidence type="ECO:0000256" key="2">
    <source>
        <dbReference type="ARBA" id="ARBA00005278"/>
    </source>
</evidence>
<evidence type="ECO:0000256" key="5">
    <source>
        <dbReference type="SAM" id="Phobius"/>
    </source>
</evidence>
<evidence type="ECO:0000313" key="6">
    <source>
        <dbReference type="EMBL" id="MFB9758467.1"/>
    </source>
</evidence>
<evidence type="ECO:0000256" key="4">
    <source>
        <dbReference type="PIRNR" id="PIRNR005690"/>
    </source>
</evidence>
<accession>A0ABV5WDL0</accession>
<dbReference type="PANTHER" id="PTHR22550">
    <property type="entry name" value="SPORE GERMINATION PROTEIN"/>
    <property type="match status" value="1"/>
</dbReference>
<dbReference type="PANTHER" id="PTHR22550:SF5">
    <property type="entry name" value="LEUCINE ZIPPER PROTEIN 4"/>
    <property type="match status" value="1"/>
</dbReference>
<feature type="transmembrane region" description="Helical" evidence="5">
    <location>
        <begin position="403"/>
        <end position="422"/>
    </location>
</feature>
<evidence type="ECO:0000256" key="1">
    <source>
        <dbReference type="ARBA" id="ARBA00004141"/>
    </source>
</evidence>
<reference evidence="6 7" key="1">
    <citation type="submission" date="2024-09" db="EMBL/GenBank/DDBJ databases">
        <authorList>
            <person name="Sun Q."/>
            <person name="Mori K."/>
        </authorList>
    </citation>
    <scope>NUCLEOTIDE SEQUENCE [LARGE SCALE GENOMIC DNA]</scope>
    <source>
        <strain evidence="6 7">JCM 11201</strain>
    </source>
</reference>
<keyword evidence="3 4" id="KW-0472">Membrane</keyword>
<evidence type="ECO:0000256" key="3">
    <source>
        <dbReference type="ARBA" id="ARBA00023136"/>
    </source>
</evidence>
<feature type="transmembrane region" description="Helical" evidence="5">
    <location>
        <begin position="307"/>
        <end position="329"/>
    </location>
</feature>
<feature type="transmembrane region" description="Helical" evidence="5">
    <location>
        <begin position="434"/>
        <end position="458"/>
    </location>
</feature>
<sequence>MLNLFRLKKRGPNQKYPADYLKDEQNEPETNIQKNDYIEDWEKELTKSRDYTKTFYLNQESGKKFHFTFLSSLVEEEVLDNNVLPSLLNGEFWKIADVKKLLPIADVELSSNTADIPQRLLNGYIMLTIEGDTSEFAFISASKQVVRSVTAPEIEFSVVGPKEAFVESIGQNLNLIRKRLPIQELIAEEFTVGKLSKTKVIVLYIDGIINKEIVNTVKQRIGDIEKDEIADSSYFTQMISDNGHSPFPQLLDTERPDRVASSLAEGKVVILVDGSPHALIGPTSLTEFFNSFEDYFLNWILASFIRLIRLFAVTFSILITPLYVAVVTYHYELIPKDLLITLVTSRRVVPFPPVLEVLFLEVTIELLREAGARLPTKVGQTIGIVGGIVIGTASVEAGLTSNVLLIFIALSALASFTTPVYQMSNTIRIMRFPFLFMAEIWGLLGITIAFCFLLVHLLRLTSLGFPFMEPIFPLRMKDFKDALFRFPFKSQALRPQFLRTSNPVRFSKEKASKKKDIDE</sequence>
<name>A0ABV5WDL0_9BACI</name>
<dbReference type="PIRSF" id="PIRSF005690">
    <property type="entry name" value="GerBA"/>
    <property type="match status" value="1"/>
</dbReference>
<comment type="subcellular location">
    <subcellularLocation>
        <location evidence="4">Cell membrane</location>
    </subcellularLocation>
    <subcellularLocation>
        <location evidence="1">Membrane</location>
        <topology evidence="1">Multi-pass membrane protein</topology>
    </subcellularLocation>
</comment>
<protein>
    <submittedName>
        <fullName evidence="6">Spore germination protein</fullName>
    </submittedName>
</protein>
<dbReference type="Pfam" id="PF03323">
    <property type="entry name" value="GerA"/>
    <property type="match status" value="1"/>
</dbReference>
<organism evidence="6 7">
    <name type="scientific">Ectobacillus funiculus</name>
    <dbReference type="NCBI Taxonomy" id="137993"/>
    <lineage>
        <taxon>Bacteria</taxon>
        <taxon>Bacillati</taxon>
        <taxon>Bacillota</taxon>
        <taxon>Bacilli</taxon>
        <taxon>Bacillales</taxon>
        <taxon>Bacillaceae</taxon>
        <taxon>Ectobacillus</taxon>
    </lineage>
</organism>
<dbReference type="EMBL" id="JBHMAF010000032">
    <property type="protein sequence ID" value="MFB9758467.1"/>
    <property type="molecule type" value="Genomic_DNA"/>
</dbReference>